<sequence length="263" mass="29236">MLLATAITFVPRKKMHRKRPNRMLSSAFSIASTPMSQCSSQASSCNTSIISPKLRKNGSFGGTPSSASEVVVRQRMKWREREQTPEPMTSPKRAEDYEEMDWEPAANITRSPDVTAHGKMRPSEVMARMVRETTPSRELAPSLSSLSLFGEKQPAPAKSDLGLGAGRPAAFPLGGSRISRSYAPSMANSRFSAFVLDLAKSTFTGLPTLRSLRREDSPTRSTFTSISQREEEKRKPWTTVALVVIAVFSFIVNICLFYMMFRK</sequence>
<dbReference type="Proteomes" id="UP000271889">
    <property type="component" value="Unassembled WGS sequence"/>
</dbReference>
<reference evidence="2 3" key="1">
    <citation type="submission" date="2018-11" db="EMBL/GenBank/DDBJ databases">
        <authorList>
            <consortium name="Pathogen Informatics"/>
        </authorList>
    </citation>
    <scope>NUCLEOTIDE SEQUENCE [LARGE SCALE GENOMIC DNA]</scope>
</reference>
<organism evidence="2 3">
    <name type="scientific">Cylicostephanus goldi</name>
    <name type="common">Nematode worm</name>
    <dbReference type="NCBI Taxonomy" id="71465"/>
    <lineage>
        <taxon>Eukaryota</taxon>
        <taxon>Metazoa</taxon>
        <taxon>Ecdysozoa</taxon>
        <taxon>Nematoda</taxon>
        <taxon>Chromadorea</taxon>
        <taxon>Rhabditida</taxon>
        <taxon>Rhabditina</taxon>
        <taxon>Rhabditomorpha</taxon>
        <taxon>Strongyloidea</taxon>
        <taxon>Strongylidae</taxon>
        <taxon>Cylicostephanus</taxon>
    </lineage>
</organism>
<keyword evidence="3" id="KW-1185">Reference proteome</keyword>
<keyword evidence="1" id="KW-0812">Transmembrane</keyword>
<dbReference type="EMBL" id="UYRV01004342">
    <property type="protein sequence ID" value="VDK51398.1"/>
    <property type="molecule type" value="Genomic_DNA"/>
</dbReference>
<proteinExistence type="predicted"/>
<protein>
    <submittedName>
        <fullName evidence="2">Uncharacterized protein</fullName>
    </submittedName>
</protein>
<keyword evidence="1" id="KW-0472">Membrane</keyword>
<dbReference type="AlphaFoldDB" id="A0A3P6SBL1"/>
<evidence type="ECO:0000313" key="3">
    <source>
        <dbReference type="Proteomes" id="UP000271889"/>
    </source>
</evidence>
<accession>A0A3P6SBL1</accession>
<feature type="transmembrane region" description="Helical" evidence="1">
    <location>
        <begin position="237"/>
        <end position="261"/>
    </location>
</feature>
<gene>
    <name evidence="2" type="ORF">CGOC_LOCUS2044</name>
</gene>
<name>A0A3P6SBL1_CYLGO</name>
<keyword evidence="1" id="KW-1133">Transmembrane helix</keyword>
<evidence type="ECO:0000256" key="1">
    <source>
        <dbReference type="SAM" id="Phobius"/>
    </source>
</evidence>
<dbReference type="OrthoDB" id="5869945at2759"/>
<evidence type="ECO:0000313" key="2">
    <source>
        <dbReference type="EMBL" id="VDK51398.1"/>
    </source>
</evidence>